<gene>
    <name evidence="2" type="ORF">E3T27_13485</name>
</gene>
<dbReference type="EMBL" id="SOGT01000014">
    <property type="protein sequence ID" value="TFD24638.1"/>
    <property type="molecule type" value="Genomic_DNA"/>
</dbReference>
<dbReference type="OrthoDB" id="5122815at2"/>
<keyword evidence="2" id="KW-0547">Nucleotide-binding</keyword>
<dbReference type="Proteomes" id="UP000298424">
    <property type="component" value="Unassembled WGS sequence"/>
</dbReference>
<protein>
    <submittedName>
        <fullName evidence="2">Iron ABC transporter ATP-binding protein</fullName>
    </submittedName>
</protein>
<name>A0A4R8ZCK0_9MICO</name>
<keyword evidence="3" id="KW-1185">Reference proteome</keyword>
<keyword evidence="2" id="KW-0067">ATP-binding</keyword>
<feature type="compositionally biased region" description="Polar residues" evidence="1">
    <location>
        <begin position="50"/>
        <end position="60"/>
    </location>
</feature>
<reference evidence="2 3" key="1">
    <citation type="submission" date="2019-03" db="EMBL/GenBank/DDBJ databases">
        <title>Genomics of glacier-inhabiting Cryobacterium strains.</title>
        <authorList>
            <person name="Liu Q."/>
            <person name="Xin Y.-H."/>
        </authorList>
    </citation>
    <scope>NUCLEOTIDE SEQUENCE [LARGE SCALE GENOMIC DNA]</scope>
    <source>
        <strain evidence="2 3">TMT1-1</strain>
    </source>
</reference>
<evidence type="ECO:0000313" key="2">
    <source>
        <dbReference type="EMBL" id="TFD24638.1"/>
    </source>
</evidence>
<feature type="region of interest" description="Disordered" evidence="1">
    <location>
        <begin position="49"/>
        <end position="85"/>
    </location>
</feature>
<dbReference type="RefSeq" id="WP_134573330.1">
    <property type="nucleotide sequence ID" value="NZ_SOGT01000014.1"/>
</dbReference>
<evidence type="ECO:0000313" key="3">
    <source>
        <dbReference type="Proteomes" id="UP000298424"/>
    </source>
</evidence>
<dbReference type="GO" id="GO:0005524">
    <property type="term" value="F:ATP binding"/>
    <property type="evidence" value="ECO:0007669"/>
    <property type="project" value="UniProtKB-KW"/>
</dbReference>
<evidence type="ECO:0000256" key="1">
    <source>
        <dbReference type="SAM" id="MobiDB-lite"/>
    </source>
</evidence>
<sequence length="224" mass="22596">MTDTRVYPSFARTAARTGGASTRRRAGLMLTGGALFALLLAGCSAGGEPTPTNSAVATSGASADPTTSAEPASSPTPTPEATGAPITQICGDLLTLQDVYDFNPNYGSAPDYSPTADGLAATAATYNGLTCGWSNQTSGELIEVSVVAPNDVLMAALKQQADADSQAVPTYGTPPTVDGFFTYSGGSGQAQVFTGTYWITLSTPAFGEPGDAEGLLSVILAHLG</sequence>
<dbReference type="AlphaFoldDB" id="A0A4R8ZCK0"/>
<organism evidence="2 3">
    <name type="scientific">Cryobacterium lyxosi</name>
    <dbReference type="NCBI Taxonomy" id="1259228"/>
    <lineage>
        <taxon>Bacteria</taxon>
        <taxon>Bacillati</taxon>
        <taxon>Actinomycetota</taxon>
        <taxon>Actinomycetes</taxon>
        <taxon>Micrococcales</taxon>
        <taxon>Microbacteriaceae</taxon>
        <taxon>Cryobacterium</taxon>
    </lineage>
</organism>
<comment type="caution">
    <text evidence="2">The sequence shown here is derived from an EMBL/GenBank/DDBJ whole genome shotgun (WGS) entry which is preliminary data.</text>
</comment>
<accession>A0A4R8ZCK0</accession>
<proteinExistence type="predicted"/>
<feature type="compositionally biased region" description="Low complexity" evidence="1">
    <location>
        <begin position="61"/>
        <end position="85"/>
    </location>
</feature>